<evidence type="ECO:0000256" key="3">
    <source>
        <dbReference type="ARBA" id="ARBA00023004"/>
    </source>
</evidence>
<evidence type="ECO:0000259" key="6">
    <source>
        <dbReference type="PROSITE" id="PS51007"/>
    </source>
</evidence>
<dbReference type="PROSITE" id="PS51007">
    <property type="entry name" value="CYTC"/>
    <property type="match status" value="1"/>
</dbReference>
<keyword evidence="2 4" id="KW-0479">Metal-binding</keyword>
<dbReference type="Proteomes" id="UP000261284">
    <property type="component" value="Unassembled WGS sequence"/>
</dbReference>
<feature type="domain" description="Cytochrome c" evidence="6">
    <location>
        <begin position="35"/>
        <end position="115"/>
    </location>
</feature>
<dbReference type="OrthoDB" id="9811281at2"/>
<dbReference type="EMBL" id="QTJU01000009">
    <property type="protein sequence ID" value="RFM26407.1"/>
    <property type="molecule type" value="Genomic_DNA"/>
</dbReference>
<sequence length="117" mass="12650">MDRRVSWLPVRTPATASRRDGSAQVKNLRFLQSSPSERTAGALYAQLCAGCHGADLKGKDNIPSLADRQWIYGGTSAAIQKSISQGVISKGMPAWEGVLSSKETAQLAAYILQHQHK</sequence>
<dbReference type="Pfam" id="PF13442">
    <property type="entry name" value="Cytochrome_CBB3"/>
    <property type="match status" value="1"/>
</dbReference>
<comment type="caution">
    <text evidence="7">The sequence shown here is derived from an EMBL/GenBank/DDBJ whole genome shotgun (WGS) entry which is preliminary data.</text>
</comment>
<evidence type="ECO:0000256" key="1">
    <source>
        <dbReference type="ARBA" id="ARBA00022617"/>
    </source>
</evidence>
<proteinExistence type="predicted"/>
<feature type="region of interest" description="Disordered" evidence="5">
    <location>
        <begin position="1"/>
        <end position="21"/>
    </location>
</feature>
<dbReference type="GO" id="GO:0046872">
    <property type="term" value="F:metal ion binding"/>
    <property type="evidence" value="ECO:0007669"/>
    <property type="project" value="UniProtKB-KW"/>
</dbReference>
<dbReference type="PANTHER" id="PTHR33751:SF1">
    <property type="entry name" value="CBB3-TYPE CYTOCHROME C OXIDASE SUBUNIT FIXP"/>
    <property type="match status" value="1"/>
</dbReference>
<dbReference type="RefSeq" id="WP_116848960.1">
    <property type="nucleotide sequence ID" value="NZ_QTJU01000009.1"/>
</dbReference>
<organism evidence="7 8">
    <name type="scientific">Deminuibacter soli</name>
    <dbReference type="NCBI Taxonomy" id="2291815"/>
    <lineage>
        <taxon>Bacteria</taxon>
        <taxon>Pseudomonadati</taxon>
        <taxon>Bacteroidota</taxon>
        <taxon>Chitinophagia</taxon>
        <taxon>Chitinophagales</taxon>
        <taxon>Chitinophagaceae</taxon>
        <taxon>Deminuibacter</taxon>
    </lineage>
</organism>
<evidence type="ECO:0000313" key="7">
    <source>
        <dbReference type="EMBL" id="RFM26407.1"/>
    </source>
</evidence>
<dbReference type="Gene3D" id="1.10.760.10">
    <property type="entry name" value="Cytochrome c-like domain"/>
    <property type="match status" value="1"/>
</dbReference>
<keyword evidence="1 4" id="KW-0349">Heme</keyword>
<evidence type="ECO:0000256" key="2">
    <source>
        <dbReference type="ARBA" id="ARBA00022723"/>
    </source>
</evidence>
<reference evidence="7 8" key="1">
    <citation type="submission" date="2018-08" db="EMBL/GenBank/DDBJ databases">
        <title>Chitinophagaceae sp. K23C18032701, a novel bacterium isolated from forest soil.</title>
        <authorList>
            <person name="Wang C."/>
        </authorList>
    </citation>
    <scope>NUCLEOTIDE SEQUENCE [LARGE SCALE GENOMIC DNA]</scope>
    <source>
        <strain evidence="7 8">K23C18032701</strain>
    </source>
</reference>
<dbReference type="AlphaFoldDB" id="A0A3E1NEV6"/>
<gene>
    <name evidence="7" type="ORF">DXN05_19450</name>
</gene>
<keyword evidence="3 4" id="KW-0408">Iron</keyword>
<name>A0A3E1NEV6_9BACT</name>
<evidence type="ECO:0000256" key="5">
    <source>
        <dbReference type="SAM" id="MobiDB-lite"/>
    </source>
</evidence>
<dbReference type="InterPro" id="IPR009056">
    <property type="entry name" value="Cyt_c-like_dom"/>
</dbReference>
<dbReference type="GO" id="GO:0020037">
    <property type="term" value="F:heme binding"/>
    <property type="evidence" value="ECO:0007669"/>
    <property type="project" value="InterPro"/>
</dbReference>
<keyword evidence="8" id="KW-1185">Reference proteome</keyword>
<dbReference type="SUPFAM" id="SSF46626">
    <property type="entry name" value="Cytochrome c"/>
    <property type="match status" value="1"/>
</dbReference>
<protein>
    <submittedName>
        <fullName evidence="7">Cytochrome c</fullName>
    </submittedName>
</protein>
<evidence type="ECO:0000313" key="8">
    <source>
        <dbReference type="Proteomes" id="UP000261284"/>
    </source>
</evidence>
<accession>A0A3E1NEV6</accession>
<dbReference type="InterPro" id="IPR050597">
    <property type="entry name" value="Cytochrome_c_Oxidase_Subunit"/>
</dbReference>
<dbReference type="PANTHER" id="PTHR33751">
    <property type="entry name" value="CBB3-TYPE CYTOCHROME C OXIDASE SUBUNIT FIXP"/>
    <property type="match status" value="1"/>
</dbReference>
<dbReference type="InterPro" id="IPR036909">
    <property type="entry name" value="Cyt_c-like_dom_sf"/>
</dbReference>
<evidence type="ECO:0000256" key="4">
    <source>
        <dbReference type="PROSITE-ProRule" id="PRU00433"/>
    </source>
</evidence>
<dbReference type="GO" id="GO:0009055">
    <property type="term" value="F:electron transfer activity"/>
    <property type="evidence" value="ECO:0007669"/>
    <property type="project" value="InterPro"/>
</dbReference>